<dbReference type="FunFam" id="2.40.50.250:FF:000001">
    <property type="entry name" value="GTP-binding protein TypA"/>
    <property type="match status" value="1"/>
</dbReference>
<organism evidence="5 6">
    <name type="scientific">Spirobacillus cienkowskii</name>
    <dbReference type="NCBI Taxonomy" id="495820"/>
    <lineage>
        <taxon>Bacteria</taxon>
        <taxon>Pseudomonadati</taxon>
        <taxon>Bdellovibrionota</taxon>
        <taxon>Oligoflexia</taxon>
        <taxon>Silvanigrellales</taxon>
        <taxon>Spirobacillus</taxon>
    </lineage>
</organism>
<comment type="similarity">
    <text evidence="1">Belongs to the TRAFAC class translation factor GTPase superfamily. Classic translation factor GTPase family. LepA subfamily.</text>
</comment>
<feature type="binding site" evidence="3">
    <location>
        <begin position="131"/>
        <end position="134"/>
    </location>
    <ligand>
        <name>GTP</name>
        <dbReference type="ChEBI" id="CHEBI:37565"/>
    </ligand>
</feature>
<sequence length="609" mass="67158">MTNINENMRNIAIIAHVDHGKTTLVDKLLQQSGTFAAHQTIAERVMDSMDLERERGITIAAKNASMVYKDTRINIVDTPGHADFGGEVERTLMMVDGAILLVDAAEGPLPQTRFVLQKALSRNLRMILVINKVDRPDARIDEVSEMVQDLFLELSSEDHHLDFPILYASGRNGWASKSKDIQTENLQDLFDTILEHVPPPQVSIEGGAQMLINNLSYNNFLGRLAIGRVERGSLTTNQSIVLINKEGKTQPAKIIKVRAYRGLEQVDVEKVSAGDIAIVATGLTDLAIGDTIADASNPEALPRIEVDPPTVGVEISVNTSPSAGREGTYLTSNKLSEFLNKEAMNNVALRIEPTDSPEVFILKARGELQVAIVMENLRRSGGECMVGRPKVITKVLNGTEVEPVERVVLDVPDHSVGAVTEKLSIRKGRLENMQAFNNGRTRIEFSIPTRGLLGYRSTFLTDTKGEGLMSSYFEGWESSRGNFLSRINGALIADRSGKTTEYALSGLEERGRLFVAAGEDVYEGMVIGEHNRDSNLDVNAVREKKLTNMRASGSDDSTKLSPITKLSLETALDWVEDDDWIEVTPKNIRVRKRILAANQRSVSRKEKGE</sequence>
<comment type="subunit">
    <text evidence="3">Monomer.</text>
</comment>
<dbReference type="InterPro" id="IPR006297">
    <property type="entry name" value="EF-4"/>
</dbReference>
<dbReference type="GO" id="GO:0019843">
    <property type="term" value="F:rRNA binding"/>
    <property type="evidence" value="ECO:0007669"/>
    <property type="project" value="UniProtKB-KW"/>
</dbReference>
<dbReference type="CDD" id="cd03710">
    <property type="entry name" value="BipA_TypA_C"/>
    <property type="match status" value="1"/>
</dbReference>
<dbReference type="InterPro" id="IPR000795">
    <property type="entry name" value="T_Tr_GTP-bd_dom"/>
</dbReference>
<dbReference type="Pfam" id="PF03144">
    <property type="entry name" value="GTP_EFTU_D2"/>
    <property type="match status" value="1"/>
</dbReference>
<dbReference type="GO" id="GO:0000027">
    <property type="term" value="P:ribosomal large subunit assembly"/>
    <property type="evidence" value="ECO:0007669"/>
    <property type="project" value="UniProtKB-UniRule"/>
</dbReference>
<dbReference type="InterPro" id="IPR009000">
    <property type="entry name" value="Transl_B-barrel_sf"/>
</dbReference>
<reference evidence="5" key="1">
    <citation type="submission" date="2018-04" db="EMBL/GenBank/DDBJ databases">
        <title>Draft genome sequence of the Candidatus Spirobacillus cienkowskii, a pathogen of freshwater Daphnia species, reconstructed from hemolymph metagenomic reads.</title>
        <authorList>
            <person name="Bresciani L."/>
            <person name="Lemos L.N."/>
            <person name="Wale N."/>
            <person name="Lin J.Y."/>
            <person name="Fernandes G.R."/>
            <person name="Duffy M.A."/>
            <person name="Rodrigues J.M."/>
        </authorList>
    </citation>
    <scope>NUCLEOTIDE SEQUENCE [LARGE SCALE GENOMIC DNA]</scope>
    <source>
        <strain evidence="5">Binning01</strain>
    </source>
</reference>
<dbReference type="SUPFAM" id="SSF52540">
    <property type="entry name" value="P-loop containing nucleoside triphosphate hydrolases"/>
    <property type="match status" value="1"/>
</dbReference>
<evidence type="ECO:0000256" key="2">
    <source>
        <dbReference type="ARBA" id="ARBA00023134"/>
    </source>
</evidence>
<dbReference type="PRINTS" id="PR00315">
    <property type="entry name" value="ELONGATNFCT"/>
</dbReference>
<keyword evidence="3" id="KW-0547">Nucleotide-binding</keyword>
<dbReference type="GO" id="GO:0043022">
    <property type="term" value="F:ribosome binding"/>
    <property type="evidence" value="ECO:0007669"/>
    <property type="project" value="UniProtKB-UniRule"/>
</dbReference>
<keyword evidence="3" id="KW-0694">RNA-binding</keyword>
<dbReference type="PROSITE" id="PS51722">
    <property type="entry name" value="G_TR_2"/>
    <property type="match status" value="1"/>
</dbReference>
<dbReference type="InterPro" id="IPR047041">
    <property type="entry name" value="BipA_GTP-bd_dom"/>
</dbReference>
<dbReference type="InterPro" id="IPR031157">
    <property type="entry name" value="G_TR_CS"/>
</dbReference>
<comment type="caution">
    <text evidence="5">The sequence shown here is derived from an EMBL/GenBank/DDBJ whole genome shotgun (WGS) entry which is preliminary data.</text>
</comment>
<evidence type="ECO:0000256" key="3">
    <source>
        <dbReference type="HAMAP-Rule" id="MF_00849"/>
    </source>
</evidence>
<proteinExistence type="inferred from homology"/>
<dbReference type="Gene3D" id="2.40.30.10">
    <property type="entry name" value="Translation factors"/>
    <property type="match status" value="1"/>
</dbReference>
<comment type="similarity">
    <text evidence="3">Belongs to the TRAFAC class translation factor GTPase superfamily. Classic translation factor GTPase family. BipA subfamily.</text>
</comment>
<dbReference type="EMBL" id="QOVW01000081">
    <property type="protein sequence ID" value="RDB35581.1"/>
    <property type="molecule type" value="Genomic_DNA"/>
</dbReference>
<dbReference type="InterPro" id="IPR048876">
    <property type="entry name" value="BipA_C"/>
</dbReference>
<dbReference type="Gene3D" id="3.40.50.300">
    <property type="entry name" value="P-loop containing nucleotide triphosphate hydrolases"/>
    <property type="match status" value="1"/>
</dbReference>
<dbReference type="NCBIfam" id="TIGR01394">
    <property type="entry name" value="TypA_BipA"/>
    <property type="match status" value="1"/>
</dbReference>
<keyword evidence="6" id="KW-1185">Reference proteome</keyword>
<dbReference type="GO" id="GO:0005737">
    <property type="term" value="C:cytoplasm"/>
    <property type="evidence" value="ECO:0007669"/>
    <property type="project" value="UniProtKB-SubCell"/>
</dbReference>
<dbReference type="SUPFAM" id="SSF50447">
    <property type="entry name" value="Translation proteins"/>
    <property type="match status" value="1"/>
</dbReference>
<dbReference type="Gene3D" id="2.40.50.250">
    <property type="entry name" value="bipa protein"/>
    <property type="match status" value="1"/>
</dbReference>
<dbReference type="HAMAP" id="MF_00849">
    <property type="entry name" value="BipA"/>
    <property type="match status" value="1"/>
</dbReference>
<dbReference type="SUPFAM" id="SSF54980">
    <property type="entry name" value="EF-G C-terminal domain-like"/>
    <property type="match status" value="2"/>
</dbReference>
<keyword evidence="3" id="KW-0378">Hydrolase</keyword>
<dbReference type="CDD" id="cd01891">
    <property type="entry name" value="TypA_BipA"/>
    <property type="match status" value="1"/>
</dbReference>
<dbReference type="InterPro" id="IPR005225">
    <property type="entry name" value="Small_GTP-bd"/>
</dbReference>
<gene>
    <name evidence="5" type="primary">typA</name>
    <name evidence="3" type="synonym">bipA</name>
    <name evidence="5" type="ORF">DCC88_09550</name>
</gene>
<keyword evidence="3" id="KW-0820">tRNA-binding</keyword>
<evidence type="ECO:0000313" key="6">
    <source>
        <dbReference type="Proteomes" id="UP000253934"/>
    </source>
</evidence>
<dbReference type="GO" id="GO:0045727">
    <property type="term" value="P:positive regulation of translation"/>
    <property type="evidence" value="ECO:0007669"/>
    <property type="project" value="TreeGrafter"/>
</dbReference>
<dbReference type="FunFam" id="3.40.50.300:FF:000055">
    <property type="entry name" value="GTP-binding protein TypA"/>
    <property type="match status" value="1"/>
</dbReference>
<dbReference type="InterPro" id="IPR004161">
    <property type="entry name" value="EFTu-like_2"/>
</dbReference>
<dbReference type="Pfam" id="PF00009">
    <property type="entry name" value="GTP_EFTU"/>
    <property type="match status" value="1"/>
</dbReference>
<dbReference type="Gene3D" id="3.30.70.240">
    <property type="match status" value="1"/>
</dbReference>
<dbReference type="InterPro" id="IPR047042">
    <property type="entry name" value="BipA_II"/>
</dbReference>
<accession>A0A369KLR4</accession>
<dbReference type="InterPro" id="IPR035651">
    <property type="entry name" value="BipA_V"/>
</dbReference>
<evidence type="ECO:0000259" key="4">
    <source>
        <dbReference type="PROSITE" id="PS51722"/>
    </source>
</evidence>
<comment type="function">
    <text evidence="3">A 50S ribosomal subunit assembly protein with GTPase activity, required for 50S subunit assembly at low temperatures, may also play a role in translation. Binds GTP and analogs. Binds the 70S ribosome between the 30S and 50S subunits, in a similar position as ribosome-bound EF-G; it contacts a number of ribosomal proteins, both rRNAs and the A-site tRNA.</text>
</comment>
<keyword evidence="3" id="KW-0963">Cytoplasm</keyword>
<dbReference type="InterPro" id="IPR000640">
    <property type="entry name" value="EFG_V-like"/>
</dbReference>
<dbReference type="InterPro" id="IPR027417">
    <property type="entry name" value="P-loop_NTPase"/>
</dbReference>
<dbReference type="GO" id="GO:0005525">
    <property type="term" value="F:GTP binding"/>
    <property type="evidence" value="ECO:0007669"/>
    <property type="project" value="UniProtKB-UniRule"/>
</dbReference>
<keyword evidence="2 3" id="KW-0342">GTP-binding</keyword>
<dbReference type="FunFam" id="3.30.70.240:FF:000002">
    <property type="entry name" value="GTP-binding protein TypA"/>
    <property type="match status" value="1"/>
</dbReference>
<dbReference type="SMART" id="SM00838">
    <property type="entry name" value="EFG_C"/>
    <property type="match status" value="1"/>
</dbReference>
<dbReference type="Pfam" id="PF00679">
    <property type="entry name" value="EFG_C"/>
    <property type="match status" value="1"/>
</dbReference>
<dbReference type="NCBIfam" id="TIGR00231">
    <property type="entry name" value="small_GTP"/>
    <property type="match status" value="1"/>
</dbReference>
<dbReference type="Pfam" id="PF21018">
    <property type="entry name" value="BipA_C"/>
    <property type="match status" value="1"/>
</dbReference>
<comment type="catalytic activity">
    <reaction evidence="3">
        <text>GTP + H2O = GDP + phosphate + H(+)</text>
        <dbReference type="Rhea" id="RHEA:19669"/>
        <dbReference type="ChEBI" id="CHEBI:15377"/>
        <dbReference type="ChEBI" id="CHEBI:15378"/>
        <dbReference type="ChEBI" id="CHEBI:37565"/>
        <dbReference type="ChEBI" id="CHEBI:43474"/>
        <dbReference type="ChEBI" id="CHEBI:58189"/>
    </reaction>
</comment>
<dbReference type="CDD" id="cd03691">
    <property type="entry name" value="BipA_TypA_II"/>
    <property type="match status" value="1"/>
</dbReference>
<keyword evidence="3" id="KW-0690">Ribosome biogenesis</keyword>
<protein>
    <recommendedName>
        <fullName evidence="3">Large ribosomal subunit assembly factor BipA</fullName>
        <ecNumber evidence="3">3.6.5.-</ecNumber>
    </recommendedName>
    <alternativeName>
        <fullName evidence="3">GTP-binding protein BipA</fullName>
    </alternativeName>
</protein>
<name>A0A369KLR4_9BACT</name>
<comment type="subcellular location">
    <subcellularLocation>
        <location evidence="3">Cytoplasm</location>
    </subcellularLocation>
    <text evidence="3">Binds to ribosomes.</text>
</comment>
<dbReference type="GO" id="GO:0000049">
    <property type="term" value="F:tRNA binding"/>
    <property type="evidence" value="ECO:0007669"/>
    <property type="project" value="UniProtKB-KW"/>
</dbReference>
<feature type="domain" description="Tr-type G" evidence="4">
    <location>
        <begin position="6"/>
        <end position="201"/>
    </location>
</feature>
<dbReference type="AlphaFoldDB" id="A0A369KLR4"/>
<dbReference type="PROSITE" id="PS00301">
    <property type="entry name" value="G_TR_1"/>
    <property type="match status" value="1"/>
</dbReference>
<dbReference type="EC" id="3.6.5.-" evidence="3"/>
<feature type="binding site" evidence="3">
    <location>
        <begin position="18"/>
        <end position="23"/>
    </location>
    <ligand>
        <name>GTP</name>
        <dbReference type="ChEBI" id="CHEBI:37565"/>
    </ligand>
</feature>
<evidence type="ECO:0000256" key="1">
    <source>
        <dbReference type="ARBA" id="ARBA00005454"/>
    </source>
</evidence>
<keyword evidence="3" id="KW-0699">rRNA-binding</keyword>
<dbReference type="Gene3D" id="3.30.70.870">
    <property type="entry name" value="Elongation Factor G (Translational Gtpase), domain 3"/>
    <property type="match status" value="1"/>
</dbReference>
<dbReference type="PANTHER" id="PTHR43512">
    <property type="entry name" value="TRANSLATION FACTOR GUF1-RELATED"/>
    <property type="match status" value="1"/>
</dbReference>
<evidence type="ECO:0000313" key="5">
    <source>
        <dbReference type="EMBL" id="RDB35581.1"/>
    </source>
</evidence>
<dbReference type="PANTHER" id="PTHR43512:SF4">
    <property type="entry name" value="TRANSLATION FACTOR GUF1 HOMOLOG, CHLOROPLASTIC"/>
    <property type="match status" value="1"/>
</dbReference>
<dbReference type="GO" id="GO:0003924">
    <property type="term" value="F:GTPase activity"/>
    <property type="evidence" value="ECO:0007669"/>
    <property type="project" value="UniProtKB-UniRule"/>
</dbReference>
<dbReference type="InterPro" id="IPR042116">
    <property type="entry name" value="TypA/BipA_C"/>
</dbReference>
<dbReference type="Proteomes" id="UP000253934">
    <property type="component" value="Unassembled WGS sequence"/>
</dbReference>
<dbReference type="InterPro" id="IPR006298">
    <property type="entry name" value="BipA"/>
</dbReference>
<dbReference type="InterPro" id="IPR035647">
    <property type="entry name" value="EFG_III/V"/>
</dbReference>